<dbReference type="PANTHER" id="PTHR48195">
    <property type="entry name" value="FRIEND VIRUS SUSCEPTIBILITY PROTEIN 1"/>
    <property type="match status" value="1"/>
</dbReference>
<dbReference type="Proteomes" id="UP000269221">
    <property type="component" value="Unassembled WGS sequence"/>
</dbReference>
<gene>
    <name evidence="2" type="ORF">DUI87_07105</name>
</gene>
<evidence type="ECO:0000313" key="3">
    <source>
        <dbReference type="Proteomes" id="UP000269221"/>
    </source>
</evidence>
<comment type="caution">
    <text evidence="2">The sequence shown here is derived from an EMBL/GenBank/DDBJ whole genome shotgun (WGS) entry which is preliminary data.</text>
</comment>
<feature type="region of interest" description="Disordered" evidence="1">
    <location>
        <begin position="146"/>
        <end position="232"/>
    </location>
</feature>
<organism evidence="2 3">
    <name type="scientific">Hirundo rustica rustica</name>
    <dbReference type="NCBI Taxonomy" id="333673"/>
    <lineage>
        <taxon>Eukaryota</taxon>
        <taxon>Metazoa</taxon>
        <taxon>Chordata</taxon>
        <taxon>Craniata</taxon>
        <taxon>Vertebrata</taxon>
        <taxon>Euteleostomi</taxon>
        <taxon>Archelosauria</taxon>
        <taxon>Archosauria</taxon>
        <taxon>Dinosauria</taxon>
        <taxon>Saurischia</taxon>
        <taxon>Theropoda</taxon>
        <taxon>Coelurosauria</taxon>
        <taxon>Aves</taxon>
        <taxon>Neognathae</taxon>
        <taxon>Neoaves</taxon>
        <taxon>Telluraves</taxon>
        <taxon>Australaves</taxon>
        <taxon>Passeriformes</taxon>
        <taxon>Sylvioidea</taxon>
        <taxon>Hirundinidae</taxon>
        <taxon>Hirundo</taxon>
    </lineage>
</organism>
<dbReference type="PANTHER" id="PTHR48195:SF1">
    <property type="entry name" value="RIKEN CDNA 2410002F23 GENE"/>
    <property type="match status" value="1"/>
</dbReference>
<sequence length="367" mass="40755">MALGMGLSTVPQGQPALPCGVSVCDNHFEDSFYYKGSCVKSSLQDPAMYKIIRLKEKKFSVYKLGIGSCLSPESVRLDRDKTQGKRELPWQQPPVANLIFQNPVELGKYLKERYHDGSKGEKMAAVSWALAYAYRTLLETVEQQTEAGGKGYKSTATPVTQATANTPVMKPAARLEPEPELAAKADSKPKPLAVALAKKHTVKTDRPVDDDDPREGPSPKSEAKASSTGSEANIDSFSLKDLRGLRKDYRRQPDESIISWLVRLWDAAGEATILDGTEARHLRSLSHDPVIDQEMMREASPCSLWIRVLGSVAERYLCADDLYMQQTPWKTIEQGIQRLREMAVAEMVFSDDINTRNPDLVSCTSVM</sequence>
<dbReference type="EMBL" id="QRBI01000104">
    <property type="protein sequence ID" value="RMC14928.1"/>
    <property type="molecule type" value="Genomic_DNA"/>
</dbReference>
<feature type="compositionally biased region" description="Polar residues" evidence="1">
    <location>
        <begin position="154"/>
        <end position="166"/>
    </location>
</feature>
<dbReference type="STRING" id="333673.A0A3M0KNU3"/>
<evidence type="ECO:0000256" key="1">
    <source>
        <dbReference type="SAM" id="MobiDB-lite"/>
    </source>
</evidence>
<feature type="compositionally biased region" description="Basic and acidic residues" evidence="1">
    <location>
        <begin position="173"/>
        <end position="189"/>
    </location>
</feature>
<dbReference type="AlphaFoldDB" id="A0A3M0KNU3"/>
<evidence type="ECO:0000313" key="2">
    <source>
        <dbReference type="EMBL" id="RMC14928.1"/>
    </source>
</evidence>
<dbReference type="GO" id="GO:0005794">
    <property type="term" value="C:Golgi apparatus"/>
    <property type="evidence" value="ECO:0007669"/>
    <property type="project" value="TreeGrafter"/>
</dbReference>
<accession>A0A3M0KNU3</accession>
<keyword evidence="3" id="KW-1185">Reference proteome</keyword>
<protein>
    <submittedName>
        <fullName evidence="2">Uncharacterized protein</fullName>
    </submittedName>
</protein>
<proteinExistence type="predicted"/>
<reference evidence="2 3" key="1">
    <citation type="submission" date="2018-07" db="EMBL/GenBank/DDBJ databases">
        <title>A high quality draft genome assembly of the barn swallow (H. rustica rustica).</title>
        <authorList>
            <person name="Formenti G."/>
            <person name="Chiara M."/>
            <person name="Poveda L."/>
            <person name="Francoijs K.-J."/>
            <person name="Bonisoli-Alquati A."/>
            <person name="Canova L."/>
            <person name="Gianfranceschi L."/>
            <person name="Horner D.S."/>
            <person name="Saino N."/>
        </authorList>
    </citation>
    <scope>NUCLEOTIDE SEQUENCE [LARGE SCALE GENOMIC DNA]</scope>
    <source>
        <strain evidence="2">Chelidonia</strain>
        <tissue evidence="2">Blood</tissue>
    </source>
</reference>
<dbReference type="OrthoDB" id="9906618at2759"/>
<feature type="compositionally biased region" description="Basic and acidic residues" evidence="1">
    <location>
        <begin position="214"/>
        <end position="223"/>
    </location>
</feature>
<name>A0A3M0KNU3_HIRRU</name>
<dbReference type="InterPro" id="IPR053270">
    <property type="entry name" value="Fv1_restriction_factor"/>
</dbReference>
<dbReference type="GO" id="GO:0009615">
    <property type="term" value="P:response to virus"/>
    <property type="evidence" value="ECO:0007669"/>
    <property type="project" value="TreeGrafter"/>
</dbReference>